<comment type="caution">
    <text evidence="1">The sequence shown here is derived from an EMBL/GenBank/DDBJ whole genome shotgun (WGS) entry which is preliminary data.</text>
</comment>
<sequence>MPYSSSEAQQVGEACAALSLFILGCRIVISRWRREPIDTSFYVVVLSVIVLIGRIITNNFYLQYGTGNDVLHDSKHENDTIDTSHLKLGSILVLIARVLLTVILWLQICLLLLFYSRITSGITWTDRLTKTAWWTLLLTFIAIVLATFLECHPIELYWQIDPDPGQCTRAYVQLLLQGIANIVIDALLLTVAYPLICLRKRSLSQYISLYTLFALGTFCIVITIIRIVLIFNEDSSQNTRSVWASVQIFVSCFVANAPTIYGSLRVVRRKRSGHRSAYGSGEPTTRPSRLERESWIKMDEEIALEPTVANTPAVPPAVMYGMEITPASHPNR</sequence>
<evidence type="ECO:0000313" key="2">
    <source>
        <dbReference type="Proteomes" id="UP001497680"/>
    </source>
</evidence>
<protein>
    <submittedName>
        <fullName evidence="1">Uncharacterized protein</fullName>
    </submittedName>
</protein>
<name>A0ACC0D159_9PEZI</name>
<evidence type="ECO:0000313" key="1">
    <source>
        <dbReference type="EMBL" id="KAI6086492.1"/>
    </source>
</evidence>
<gene>
    <name evidence="1" type="ORF">F4821DRAFT_128139</name>
</gene>
<dbReference type="EMBL" id="MU394315">
    <property type="protein sequence ID" value="KAI6086492.1"/>
    <property type="molecule type" value="Genomic_DNA"/>
</dbReference>
<organism evidence="1 2">
    <name type="scientific">Hypoxylon rubiginosum</name>
    <dbReference type="NCBI Taxonomy" id="110542"/>
    <lineage>
        <taxon>Eukaryota</taxon>
        <taxon>Fungi</taxon>
        <taxon>Dikarya</taxon>
        <taxon>Ascomycota</taxon>
        <taxon>Pezizomycotina</taxon>
        <taxon>Sordariomycetes</taxon>
        <taxon>Xylariomycetidae</taxon>
        <taxon>Xylariales</taxon>
        <taxon>Hypoxylaceae</taxon>
        <taxon>Hypoxylon</taxon>
    </lineage>
</organism>
<dbReference type="Proteomes" id="UP001497680">
    <property type="component" value="Unassembled WGS sequence"/>
</dbReference>
<reference evidence="1 2" key="1">
    <citation type="journal article" date="2022" name="New Phytol.">
        <title>Ecological generalism drives hyperdiversity of secondary metabolite gene clusters in xylarialean endophytes.</title>
        <authorList>
            <person name="Franco M.E.E."/>
            <person name="Wisecaver J.H."/>
            <person name="Arnold A.E."/>
            <person name="Ju Y.M."/>
            <person name="Slot J.C."/>
            <person name="Ahrendt S."/>
            <person name="Moore L.P."/>
            <person name="Eastman K.E."/>
            <person name="Scott K."/>
            <person name="Konkel Z."/>
            <person name="Mondo S.J."/>
            <person name="Kuo A."/>
            <person name="Hayes R.D."/>
            <person name="Haridas S."/>
            <person name="Andreopoulos B."/>
            <person name="Riley R."/>
            <person name="LaButti K."/>
            <person name="Pangilinan J."/>
            <person name="Lipzen A."/>
            <person name="Amirebrahimi M."/>
            <person name="Yan J."/>
            <person name="Adam C."/>
            <person name="Keymanesh K."/>
            <person name="Ng V."/>
            <person name="Louie K."/>
            <person name="Northen T."/>
            <person name="Drula E."/>
            <person name="Henrissat B."/>
            <person name="Hsieh H.M."/>
            <person name="Youens-Clark K."/>
            <person name="Lutzoni F."/>
            <person name="Miadlikowska J."/>
            <person name="Eastwood D.C."/>
            <person name="Hamelin R.C."/>
            <person name="Grigoriev I.V."/>
            <person name="U'Ren J.M."/>
        </authorList>
    </citation>
    <scope>NUCLEOTIDE SEQUENCE [LARGE SCALE GENOMIC DNA]</scope>
    <source>
        <strain evidence="1 2">ER1909</strain>
    </source>
</reference>
<accession>A0ACC0D159</accession>
<keyword evidence="2" id="KW-1185">Reference proteome</keyword>
<proteinExistence type="predicted"/>